<accession>A0A0W0GCY0</accession>
<name>A0A0W0GCY0_MONRR</name>
<dbReference type="GO" id="GO:0005794">
    <property type="term" value="C:Golgi apparatus"/>
    <property type="evidence" value="ECO:0007669"/>
    <property type="project" value="TreeGrafter"/>
</dbReference>
<dbReference type="GO" id="GO:0009306">
    <property type="term" value="P:protein secretion"/>
    <property type="evidence" value="ECO:0007669"/>
    <property type="project" value="TreeGrafter"/>
</dbReference>
<evidence type="ECO:0000313" key="1">
    <source>
        <dbReference type="EMBL" id="KTB46375.1"/>
    </source>
</evidence>
<dbReference type="PANTHER" id="PTHR17985">
    <property type="entry name" value="SER/THR-RICH PROTEIN T10 IN DGCR REGION"/>
    <property type="match status" value="1"/>
</dbReference>
<dbReference type="Pfam" id="PF05742">
    <property type="entry name" value="TANGO2"/>
    <property type="match status" value="1"/>
</dbReference>
<comment type="caution">
    <text evidence="1">The sequence shown here is derived from an EMBL/GenBank/DDBJ whole genome shotgun (WGS) entry which is preliminary data.</text>
</comment>
<dbReference type="Proteomes" id="UP000054988">
    <property type="component" value="Unassembled WGS sequence"/>
</dbReference>
<dbReference type="AlphaFoldDB" id="A0A0W0GCY0"/>
<organism evidence="1 2">
    <name type="scientific">Moniliophthora roreri</name>
    <name type="common">Frosty pod rot fungus</name>
    <name type="synonym">Monilia roreri</name>
    <dbReference type="NCBI Taxonomy" id="221103"/>
    <lineage>
        <taxon>Eukaryota</taxon>
        <taxon>Fungi</taxon>
        <taxon>Dikarya</taxon>
        <taxon>Basidiomycota</taxon>
        <taxon>Agaricomycotina</taxon>
        <taxon>Agaricomycetes</taxon>
        <taxon>Agaricomycetidae</taxon>
        <taxon>Agaricales</taxon>
        <taxon>Marasmiineae</taxon>
        <taxon>Marasmiaceae</taxon>
        <taxon>Moniliophthora</taxon>
    </lineage>
</organism>
<evidence type="ECO:0000313" key="2">
    <source>
        <dbReference type="Proteomes" id="UP000054988"/>
    </source>
</evidence>
<dbReference type="PANTHER" id="PTHR17985:SF8">
    <property type="entry name" value="TRANSPORT AND GOLGI ORGANIZATION PROTEIN 2 HOMOLOG"/>
    <property type="match status" value="1"/>
</dbReference>
<dbReference type="GO" id="GO:0007030">
    <property type="term" value="P:Golgi organization"/>
    <property type="evidence" value="ECO:0007669"/>
    <property type="project" value="TreeGrafter"/>
</dbReference>
<dbReference type="EMBL" id="LATX01000382">
    <property type="protein sequence ID" value="KTB46375.1"/>
    <property type="molecule type" value="Genomic_DNA"/>
</dbReference>
<sequence>MCIAFWTLDHPDYSLILCSNRDEFLDRPTRDARFHSFGHEDSEGTILSGIDEMGGGTWLGLTRAGKIALLTNITEPPSAFGSTRGSLVLSFLQFDSEDPLDKQVKNIFPRDAEFAGFNLLLFAPQGQPLADDRDVDTSGLSELKFEACFVTNSGAGGPITNRYLTSQERACGGFSNGIDGKRGNEWPKVQHGLQDFGALISQSLPSNGDENKPSDEFTLVQHLFKLLSWRSPEPVTERGDLRKTVQVCPIPANWGEKPSHYGTRLSTVLLIRRDGQATFIERDIWKLVDGKVTKMDVDSPSERTFRFTLERRVTQTK</sequence>
<proteinExistence type="predicted"/>
<gene>
    <name evidence="1" type="ORF">WG66_1043</name>
</gene>
<reference evidence="1 2" key="1">
    <citation type="submission" date="2015-12" db="EMBL/GenBank/DDBJ databases">
        <title>Draft genome sequence of Moniliophthora roreri, the causal agent of frosty pod rot of cacao.</title>
        <authorList>
            <person name="Aime M.C."/>
            <person name="Diaz-Valderrama J.R."/>
            <person name="Kijpornyongpan T."/>
            <person name="Phillips-Mora W."/>
        </authorList>
    </citation>
    <scope>NUCLEOTIDE SEQUENCE [LARGE SCALE GENOMIC DNA]</scope>
    <source>
        <strain evidence="1 2">MCA 2952</strain>
    </source>
</reference>
<dbReference type="InterPro" id="IPR008551">
    <property type="entry name" value="TANGO2"/>
</dbReference>
<dbReference type="eggNOG" id="KOG2342">
    <property type="taxonomic scope" value="Eukaryota"/>
</dbReference>
<protein>
    <submittedName>
        <fullName evidence="1">Uncharacterized protein</fullName>
    </submittedName>
</protein>